<feature type="region of interest" description="Disordered" evidence="1">
    <location>
        <begin position="1"/>
        <end position="23"/>
    </location>
</feature>
<reference evidence="2 3" key="1">
    <citation type="submission" date="2006-04" db="EMBL/GenBank/DDBJ databases">
        <authorList>
            <person name="Nierman W.C."/>
        </authorList>
    </citation>
    <scope>NUCLEOTIDE SEQUENCE [LARGE SCALE GENOMIC DNA]</scope>
    <source>
        <strain evidence="2 3">DW4/3-1</strain>
    </source>
</reference>
<comment type="caution">
    <text evidence="2">The sequence shown here is derived from an EMBL/GenBank/DDBJ whole genome shotgun (WGS) entry which is preliminary data.</text>
</comment>
<organism evidence="2 3">
    <name type="scientific">Stigmatella aurantiaca (strain DW4/3-1)</name>
    <dbReference type="NCBI Taxonomy" id="378806"/>
    <lineage>
        <taxon>Bacteria</taxon>
        <taxon>Pseudomonadati</taxon>
        <taxon>Myxococcota</taxon>
        <taxon>Myxococcia</taxon>
        <taxon>Myxococcales</taxon>
        <taxon>Cystobacterineae</taxon>
        <taxon>Archangiaceae</taxon>
        <taxon>Stigmatella</taxon>
    </lineage>
</organism>
<dbReference type="Proteomes" id="UP000032702">
    <property type="component" value="Unassembled WGS sequence"/>
</dbReference>
<feature type="non-terminal residue" evidence="2">
    <location>
        <position position="1"/>
    </location>
</feature>
<evidence type="ECO:0000313" key="3">
    <source>
        <dbReference type="Proteomes" id="UP000032702"/>
    </source>
</evidence>
<evidence type="ECO:0000256" key="1">
    <source>
        <dbReference type="SAM" id="MobiDB-lite"/>
    </source>
</evidence>
<sequence length="44" mass="4979">MRSRGEAARQRMSPTQPRNMASAKYCISGLAQEAEDGTYSMRKR</sequence>
<protein>
    <submittedName>
        <fullName evidence="2">Uncharacterized protein</fullName>
    </submittedName>
</protein>
<dbReference type="AlphaFoldDB" id="Q08N28"/>
<name>Q08N28_STIAD</name>
<evidence type="ECO:0000313" key="2">
    <source>
        <dbReference type="EMBL" id="EAU61887.1"/>
    </source>
</evidence>
<accession>Q08N28</accession>
<dbReference type="EMBL" id="AAMD01000309">
    <property type="protein sequence ID" value="EAU61887.1"/>
    <property type="molecule type" value="Genomic_DNA"/>
</dbReference>
<gene>
    <name evidence="2" type="ORF">STIAU_4015</name>
</gene>
<proteinExistence type="predicted"/>